<sequence>MMIRFFSSLAIAIGSLGLVLGLVGIAPPLGTAPAAAQSAEAERGRSGLPMPRFVSLGTNKARMRAGPGREYPAKWLYVRKGLPLEVIDEWGIHRKVRDPDGEEGWMDKAMLSGARTGMIVGKVTTVRARPEDTAPAVWRAEPGVVSRVQLCEAGWCRIQTDGRAGFVKSLDLWGVYKDEVIN</sequence>
<dbReference type="InterPro" id="IPR010466">
    <property type="entry name" value="DUF1058"/>
</dbReference>
<evidence type="ECO:0008006" key="3">
    <source>
        <dbReference type="Google" id="ProtNLM"/>
    </source>
</evidence>
<dbReference type="RefSeq" id="WP_218443952.1">
    <property type="nucleotide sequence ID" value="NZ_JAGSPA010000001.1"/>
</dbReference>
<protein>
    <recommendedName>
        <fullName evidence="3">SH3b domain-containing protein</fullName>
    </recommendedName>
</protein>
<dbReference type="Pfam" id="PF06347">
    <property type="entry name" value="SH3_4"/>
    <property type="match status" value="2"/>
</dbReference>
<name>A0ABS6SB08_9SPHN</name>
<dbReference type="EMBL" id="JAGSPA010000001">
    <property type="protein sequence ID" value="MBV7255608.1"/>
    <property type="molecule type" value="Genomic_DNA"/>
</dbReference>
<proteinExistence type="predicted"/>
<reference evidence="1 2" key="1">
    <citation type="submission" date="2021-04" db="EMBL/GenBank/DDBJ databases">
        <authorList>
            <person name="Pira H."/>
            <person name="Risdian C."/>
            <person name="Wink J."/>
        </authorList>
    </citation>
    <scope>NUCLEOTIDE SEQUENCE [LARGE SCALE GENOMIC DNA]</scope>
    <source>
        <strain evidence="1 2">WHA3</strain>
    </source>
</reference>
<accession>A0ABS6SB08</accession>
<evidence type="ECO:0000313" key="1">
    <source>
        <dbReference type="EMBL" id="MBV7255608.1"/>
    </source>
</evidence>
<comment type="caution">
    <text evidence="1">The sequence shown here is derived from an EMBL/GenBank/DDBJ whole genome shotgun (WGS) entry which is preliminary data.</text>
</comment>
<evidence type="ECO:0000313" key="2">
    <source>
        <dbReference type="Proteomes" id="UP000722336"/>
    </source>
</evidence>
<organism evidence="1 2">
    <name type="scientific">Pacificimonas pallii</name>
    <dbReference type="NCBI Taxonomy" id="2827236"/>
    <lineage>
        <taxon>Bacteria</taxon>
        <taxon>Pseudomonadati</taxon>
        <taxon>Pseudomonadota</taxon>
        <taxon>Alphaproteobacteria</taxon>
        <taxon>Sphingomonadales</taxon>
        <taxon>Sphingosinicellaceae</taxon>
        <taxon>Pacificimonas</taxon>
    </lineage>
</organism>
<gene>
    <name evidence="1" type="ORF">KCG44_02280</name>
</gene>
<dbReference type="Proteomes" id="UP000722336">
    <property type="component" value="Unassembled WGS sequence"/>
</dbReference>
<keyword evidence="2" id="KW-1185">Reference proteome</keyword>